<sequence length="81" mass="9282">MYQSRPSGKRQSDGQPRPNRSLRRRVEAVEHNQRLLRNTLSGLARERGVSVGCECSRCNRAYLLVTKHVMYCPSCGYDRGL</sequence>
<dbReference type="AlphaFoldDB" id="A0A1P8LR38"/>
<reference evidence="2 3" key="1">
    <citation type="journal article" date="2011" name="J. Bacteriol.">
        <title>Genome sequence of Halobiforma lacisalsi AJ5, an extremely halophilic archaeon which harbors a bop gene.</title>
        <authorList>
            <person name="Jiang X."/>
            <person name="Wang S."/>
            <person name="Cheng H."/>
            <person name="Huo Y."/>
            <person name="Zhang X."/>
            <person name="Zhu X."/>
            <person name="Han X."/>
            <person name="Ni P."/>
            <person name="Wu M."/>
        </authorList>
    </citation>
    <scope>NUCLEOTIDE SEQUENCE [LARGE SCALE GENOMIC DNA]</scope>
    <source>
        <strain evidence="2 3">AJ5</strain>
    </source>
</reference>
<dbReference type="Proteomes" id="UP000186547">
    <property type="component" value="Chromosome"/>
</dbReference>
<evidence type="ECO:0000313" key="3">
    <source>
        <dbReference type="Proteomes" id="UP000186547"/>
    </source>
</evidence>
<gene>
    <name evidence="2" type="ORF">CHINAEXTREME_10890</name>
</gene>
<organism evidence="2 3">
    <name type="scientific">Natronobacterium lacisalsi AJ5</name>
    <dbReference type="NCBI Taxonomy" id="358396"/>
    <lineage>
        <taxon>Archaea</taxon>
        <taxon>Methanobacteriati</taxon>
        <taxon>Methanobacteriota</taxon>
        <taxon>Stenosarchaea group</taxon>
        <taxon>Halobacteria</taxon>
        <taxon>Halobacteriales</taxon>
        <taxon>Natrialbaceae</taxon>
        <taxon>Natronobacterium</taxon>
    </lineage>
</organism>
<feature type="region of interest" description="Disordered" evidence="1">
    <location>
        <begin position="1"/>
        <end position="26"/>
    </location>
</feature>
<dbReference type="RefSeq" id="WP_076738726.1">
    <property type="nucleotide sequence ID" value="NZ_AOLZ01000076.1"/>
</dbReference>
<dbReference type="GeneID" id="30921636"/>
<dbReference type="KEGG" id="hlc:CHINAEXTREME10890"/>
<protein>
    <submittedName>
        <fullName evidence="2">Uncharacterized protein</fullName>
    </submittedName>
</protein>
<dbReference type="EMBL" id="CP019285">
    <property type="protein sequence ID" value="APW98265.1"/>
    <property type="molecule type" value="Genomic_DNA"/>
</dbReference>
<evidence type="ECO:0000256" key="1">
    <source>
        <dbReference type="SAM" id="MobiDB-lite"/>
    </source>
</evidence>
<accession>A0A1P8LR38</accession>
<evidence type="ECO:0000313" key="2">
    <source>
        <dbReference type="EMBL" id="APW98265.1"/>
    </source>
</evidence>
<proteinExistence type="predicted"/>
<name>A0A1P8LR38_NATLA</name>